<evidence type="ECO:0000256" key="6">
    <source>
        <dbReference type="SAM" id="Phobius"/>
    </source>
</evidence>
<evidence type="ECO:0000313" key="7">
    <source>
        <dbReference type="EMBL" id="RKO83045.1"/>
    </source>
</evidence>
<feature type="transmembrane region" description="Helical" evidence="6">
    <location>
        <begin position="65"/>
        <end position="85"/>
    </location>
</feature>
<dbReference type="InterPro" id="IPR001425">
    <property type="entry name" value="Arc/bac/fun_rhodopsins"/>
</dbReference>
<dbReference type="OrthoDB" id="60033at2759"/>
<sequence>MSTSVWQNKIEKASKAASSIEAGPMKLFKISFMAWASIVWYIAFRSGSSVDRTPDSSARSSEKKHLSAVLLGVNIIAFSTYVFLITGVVPAFRDNKGHSVEPIRFLEWISTCPSLIFLIKEITKSKAVNLFQSVGADYSMLILGFFASITREPYSEIFGMLSMCLWVVCEMNIWKMFDEGISGATGCRVDKAGLRATQLSTFISWASFPIVWYAFKAKWVDYE</sequence>
<reference evidence="8" key="1">
    <citation type="journal article" date="2018" name="Nat. Microbiol.">
        <title>Leveraging single-cell genomics to expand the fungal tree of life.</title>
        <authorList>
            <person name="Ahrendt S.R."/>
            <person name="Quandt C.A."/>
            <person name="Ciobanu D."/>
            <person name="Clum A."/>
            <person name="Salamov A."/>
            <person name="Andreopoulos B."/>
            <person name="Cheng J.F."/>
            <person name="Woyke T."/>
            <person name="Pelin A."/>
            <person name="Henrissat B."/>
            <person name="Reynolds N.K."/>
            <person name="Benny G.L."/>
            <person name="Smith M.E."/>
            <person name="James T.Y."/>
            <person name="Grigoriev I.V."/>
        </authorList>
    </citation>
    <scope>NUCLEOTIDE SEQUENCE [LARGE SCALE GENOMIC DNA]</scope>
</reference>
<dbReference type="SUPFAM" id="SSF81321">
    <property type="entry name" value="Family A G protein-coupled receptor-like"/>
    <property type="match status" value="1"/>
</dbReference>
<keyword evidence="3 6" id="KW-0812">Transmembrane</keyword>
<evidence type="ECO:0000256" key="5">
    <source>
        <dbReference type="ARBA" id="ARBA00023136"/>
    </source>
</evidence>
<accession>A0A4P9VW20</accession>
<comment type="subcellular location">
    <subcellularLocation>
        <location evidence="1">Membrane</location>
        <topology evidence="1">Multi-pass membrane protein</topology>
    </subcellularLocation>
</comment>
<dbReference type="Proteomes" id="UP000269721">
    <property type="component" value="Unassembled WGS sequence"/>
</dbReference>
<evidence type="ECO:0000256" key="1">
    <source>
        <dbReference type="ARBA" id="ARBA00004141"/>
    </source>
</evidence>
<keyword evidence="5 6" id="KW-0472">Membrane</keyword>
<name>A0A4P9VW20_9FUNG</name>
<dbReference type="Pfam" id="PF01036">
    <property type="entry name" value="Bac_rhodopsin"/>
    <property type="match status" value="1"/>
</dbReference>
<protein>
    <submittedName>
        <fullName evidence="7">Uncharacterized protein</fullName>
    </submittedName>
</protein>
<evidence type="ECO:0000256" key="2">
    <source>
        <dbReference type="ARBA" id="ARBA00008130"/>
    </source>
</evidence>
<proteinExistence type="inferred from homology"/>
<dbReference type="EMBL" id="ML001738">
    <property type="protein sequence ID" value="RKO83045.1"/>
    <property type="molecule type" value="Genomic_DNA"/>
</dbReference>
<dbReference type="AlphaFoldDB" id="A0A4P9VW20"/>
<dbReference type="PRINTS" id="PR00251">
    <property type="entry name" value="BACTRLOPSIN"/>
</dbReference>
<keyword evidence="4 6" id="KW-1133">Transmembrane helix</keyword>
<dbReference type="GO" id="GO:0016020">
    <property type="term" value="C:membrane"/>
    <property type="evidence" value="ECO:0007669"/>
    <property type="project" value="UniProtKB-SubCell"/>
</dbReference>
<keyword evidence="8" id="KW-1185">Reference proteome</keyword>
<comment type="similarity">
    <text evidence="2">Belongs to the archaeal/bacterial/fungal opsin family.</text>
</comment>
<evidence type="ECO:0000313" key="8">
    <source>
        <dbReference type="Proteomes" id="UP000269721"/>
    </source>
</evidence>
<evidence type="ECO:0000256" key="4">
    <source>
        <dbReference type="ARBA" id="ARBA00022989"/>
    </source>
</evidence>
<gene>
    <name evidence="7" type="ORF">BDK51DRAFT_30216</name>
</gene>
<organism evidence="7 8">
    <name type="scientific">Blyttiomyces helicus</name>
    <dbReference type="NCBI Taxonomy" id="388810"/>
    <lineage>
        <taxon>Eukaryota</taxon>
        <taxon>Fungi</taxon>
        <taxon>Fungi incertae sedis</taxon>
        <taxon>Chytridiomycota</taxon>
        <taxon>Chytridiomycota incertae sedis</taxon>
        <taxon>Chytridiomycetes</taxon>
        <taxon>Chytridiomycetes incertae sedis</taxon>
        <taxon>Blyttiomyces</taxon>
    </lineage>
</organism>
<dbReference type="Gene3D" id="1.20.1070.10">
    <property type="entry name" value="Rhodopsin 7-helix transmembrane proteins"/>
    <property type="match status" value="1"/>
</dbReference>
<evidence type="ECO:0000256" key="3">
    <source>
        <dbReference type="ARBA" id="ARBA00022692"/>
    </source>
</evidence>
<feature type="non-terminal residue" evidence="7">
    <location>
        <position position="223"/>
    </location>
</feature>